<keyword evidence="2" id="KW-1185">Reference proteome</keyword>
<name>A0AAD6LM68_9ROSI</name>
<evidence type="ECO:0000313" key="2">
    <source>
        <dbReference type="Proteomes" id="UP001164929"/>
    </source>
</evidence>
<proteinExistence type="predicted"/>
<sequence length="48" mass="5547">MADVLKNSIYGIMFAFHEKMITSTKIGLIDKNWVAKSKFFFGTYKLLV</sequence>
<evidence type="ECO:0000313" key="1">
    <source>
        <dbReference type="EMBL" id="KAJ6969708.1"/>
    </source>
</evidence>
<reference evidence="1" key="1">
    <citation type="journal article" date="2023" name="Mol. Ecol. Resour.">
        <title>Chromosome-level genome assembly of a triploid poplar Populus alba 'Berolinensis'.</title>
        <authorList>
            <person name="Chen S."/>
            <person name="Yu Y."/>
            <person name="Wang X."/>
            <person name="Wang S."/>
            <person name="Zhang T."/>
            <person name="Zhou Y."/>
            <person name="He R."/>
            <person name="Meng N."/>
            <person name="Wang Y."/>
            <person name="Liu W."/>
            <person name="Liu Z."/>
            <person name="Liu J."/>
            <person name="Guo Q."/>
            <person name="Huang H."/>
            <person name="Sederoff R.R."/>
            <person name="Wang G."/>
            <person name="Qu G."/>
            <person name="Chen S."/>
        </authorList>
    </citation>
    <scope>NUCLEOTIDE SEQUENCE</scope>
    <source>
        <strain evidence="1">SC-2020</strain>
    </source>
</reference>
<protein>
    <submittedName>
        <fullName evidence="1">Uncharacterized protein</fullName>
    </submittedName>
</protein>
<dbReference type="AlphaFoldDB" id="A0AAD6LM68"/>
<organism evidence="1 2">
    <name type="scientific">Populus alba x Populus x berolinensis</name>
    <dbReference type="NCBI Taxonomy" id="444605"/>
    <lineage>
        <taxon>Eukaryota</taxon>
        <taxon>Viridiplantae</taxon>
        <taxon>Streptophyta</taxon>
        <taxon>Embryophyta</taxon>
        <taxon>Tracheophyta</taxon>
        <taxon>Spermatophyta</taxon>
        <taxon>Magnoliopsida</taxon>
        <taxon>eudicotyledons</taxon>
        <taxon>Gunneridae</taxon>
        <taxon>Pentapetalae</taxon>
        <taxon>rosids</taxon>
        <taxon>fabids</taxon>
        <taxon>Malpighiales</taxon>
        <taxon>Salicaceae</taxon>
        <taxon>Saliceae</taxon>
        <taxon>Populus</taxon>
    </lineage>
</organism>
<dbReference type="Proteomes" id="UP001164929">
    <property type="component" value="Chromosome 15"/>
</dbReference>
<accession>A0AAD6LM68</accession>
<comment type="caution">
    <text evidence="1">The sequence shown here is derived from an EMBL/GenBank/DDBJ whole genome shotgun (WGS) entry which is preliminary data.</text>
</comment>
<gene>
    <name evidence="1" type="ORF">NC653_034294</name>
</gene>
<dbReference type="EMBL" id="JAQIZT010000015">
    <property type="protein sequence ID" value="KAJ6969708.1"/>
    <property type="molecule type" value="Genomic_DNA"/>
</dbReference>